<name>A0ABS8MR86_9FLAO</name>
<dbReference type="Proteomes" id="UP001430919">
    <property type="component" value="Unassembled WGS sequence"/>
</dbReference>
<keyword evidence="2" id="KW-1185">Reference proteome</keyword>
<proteinExistence type="predicted"/>
<protein>
    <submittedName>
        <fullName evidence="1">Uncharacterized protein</fullName>
    </submittedName>
</protein>
<dbReference type="EMBL" id="JAJJMO010000001">
    <property type="protein sequence ID" value="MCC9071271.1"/>
    <property type="molecule type" value="Genomic_DNA"/>
</dbReference>
<dbReference type="RefSeq" id="WP_229987897.1">
    <property type="nucleotide sequence ID" value="NZ_JAJJMO010000001.1"/>
</dbReference>
<accession>A0ABS8MR86</accession>
<reference evidence="1" key="1">
    <citation type="submission" date="2021-11" db="EMBL/GenBank/DDBJ databases">
        <title>Description of novel Flavobacterium species.</title>
        <authorList>
            <person name="Saticioglu I.B."/>
            <person name="Ay H."/>
            <person name="Altun S."/>
            <person name="Duman M."/>
        </authorList>
    </citation>
    <scope>NUCLEOTIDE SEQUENCE</scope>
    <source>
        <strain evidence="1">F-65</strain>
    </source>
</reference>
<gene>
    <name evidence="1" type="ORF">LNQ49_06640</name>
</gene>
<organism evidence="1 2">
    <name type="scientific">Flavobacterium pisciphilum</name>
    <dbReference type="NCBI Taxonomy" id="2893755"/>
    <lineage>
        <taxon>Bacteria</taxon>
        <taxon>Pseudomonadati</taxon>
        <taxon>Bacteroidota</taxon>
        <taxon>Flavobacteriia</taxon>
        <taxon>Flavobacteriales</taxon>
        <taxon>Flavobacteriaceae</taxon>
        <taxon>Flavobacterium</taxon>
    </lineage>
</organism>
<sequence length="1006" mass="117935">MSFFSTLLLKNNLPKHDGRPLWKYMLSNNDYEKLVIELRTARPSRIDPRDVTLYYAQWWKNNYNGGKLSKQEVLNSIAINTSFDLTSEQYYKLGIKGAQMLGIKWITKQNTLFFRTLLLQGGLPLAHIVENQGNYQNFLLAVLEEQPEIMEDFMFKPQITNLLPKLGQNDIIYENCFEIVKSILNDENIYDDLLNSDEVLTNITSKLKLRKSTLNQKERLSKPKNYWILSFKNDTISIHLRLGFADKYTSESLSNILGFDATEKEYQFYLNDELICKFRKMTNGIYKTDRYQLQNQEWDGENAFPYVYVIRDGEKAEVLDFIQTLPNLYEPTLWSKHSDNEWRLIKGNSASNKEASILFPEYWNSNLPSLKISLHNIILSWLEFEGEVEINNEEKKLKYLSDVNSFDWTIVSQKPKWIIKGSMVIVQRKPIIIIYDENNHRLPENKFKIWIKKHNSNTIWEELLNLKYIPLGCIDIKIEKDNLVAYDMFFNIGDFQIKYITKSIEFSKLEVKNIDSLIFTLYQSTIFDLEKKNNNYFLKINNHSLKIPTGLKGNIGEVNQKKLYFELESPFQGMTIIDRNGNIVPEGQKLSISNLYGLRILSSQNSGTVISIKNRLKSDVKITKEIKEVSYPIIDLKNEIVRLYYLADAMDYKNKVQIELIEGKKSIVYEISGFSHTLNVENQFERNLSLFNSDDELEIYAVPLNCSSELIELIPLSKNEEGYKIPKNDILNQFIIISSKKKESQLMPRFVNTDQTFVGTDKNERIKNYHAEFSERNFDDDIWNRLLAYFNICVKHDLPFSTFDQLRSISRSSEVASKAFFYLGINQYDINDFIQRQITEMEQDLGICFHWVKKNDWETALNKLNESYNGQYFDNILGILSKYMQENEFNDILKFIMGENIQNPNIMYSDIRELRAQLGERVLKELPQLTPKITNDYNITIDDHIPVKLLLKSPIAVAESISNIQNELSLWGGNDFRENIRRNIQYSQYLNPEFYTKTILHVLKNT</sequence>
<evidence type="ECO:0000313" key="2">
    <source>
        <dbReference type="Proteomes" id="UP001430919"/>
    </source>
</evidence>
<comment type="caution">
    <text evidence="1">The sequence shown here is derived from an EMBL/GenBank/DDBJ whole genome shotgun (WGS) entry which is preliminary data.</text>
</comment>
<evidence type="ECO:0000313" key="1">
    <source>
        <dbReference type="EMBL" id="MCC9071271.1"/>
    </source>
</evidence>